<accession>A0A0W0FTI6</accession>
<evidence type="ECO:0000313" key="3">
    <source>
        <dbReference type="Proteomes" id="UP000054988"/>
    </source>
</evidence>
<name>A0A0W0FTI6_MONRR</name>
<feature type="signal peptide" evidence="1">
    <location>
        <begin position="1"/>
        <end position="26"/>
    </location>
</feature>
<proteinExistence type="predicted"/>
<evidence type="ECO:0000313" key="2">
    <source>
        <dbReference type="EMBL" id="KTB39628.1"/>
    </source>
</evidence>
<dbReference type="Proteomes" id="UP000054988">
    <property type="component" value="Unassembled WGS sequence"/>
</dbReference>
<gene>
    <name evidence="2" type="ORF">WG66_7811</name>
</gene>
<dbReference type="AlphaFoldDB" id="A0A0W0FTI6"/>
<protein>
    <submittedName>
        <fullName evidence="2">Uncharacterized protein</fullName>
    </submittedName>
</protein>
<organism evidence="2 3">
    <name type="scientific">Moniliophthora roreri</name>
    <name type="common">Frosty pod rot fungus</name>
    <name type="synonym">Monilia roreri</name>
    <dbReference type="NCBI Taxonomy" id="221103"/>
    <lineage>
        <taxon>Eukaryota</taxon>
        <taxon>Fungi</taxon>
        <taxon>Dikarya</taxon>
        <taxon>Basidiomycota</taxon>
        <taxon>Agaricomycotina</taxon>
        <taxon>Agaricomycetes</taxon>
        <taxon>Agaricomycetidae</taxon>
        <taxon>Agaricales</taxon>
        <taxon>Marasmiineae</taxon>
        <taxon>Marasmiaceae</taxon>
        <taxon>Moniliophthora</taxon>
    </lineage>
</organism>
<dbReference type="EMBL" id="LATX01001657">
    <property type="protein sequence ID" value="KTB39628.1"/>
    <property type="molecule type" value="Genomic_DNA"/>
</dbReference>
<keyword evidence="1" id="KW-0732">Signal</keyword>
<feature type="chain" id="PRO_5006902089" evidence="1">
    <location>
        <begin position="27"/>
        <end position="54"/>
    </location>
</feature>
<comment type="caution">
    <text evidence="2">The sequence shown here is derived from an EMBL/GenBank/DDBJ whole genome shotgun (WGS) entry which is preliminary data.</text>
</comment>
<sequence length="54" mass="5656">MQSKFSTLTSAIIAALCVANVVGASALPDVEVVSDICVKVEEVRLTDQRVSGFS</sequence>
<reference evidence="2 3" key="1">
    <citation type="submission" date="2015-12" db="EMBL/GenBank/DDBJ databases">
        <title>Draft genome sequence of Moniliophthora roreri, the causal agent of frosty pod rot of cacao.</title>
        <authorList>
            <person name="Aime M.C."/>
            <person name="Diaz-Valderrama J.R."/>
            <person name="Kijpornyongpan T."/>
            <person name="Phillips-Mora W."/>
        </authorList>
    </citation>
    <scope>NUCLEOTIDE SEQUENCE [LARGE SCALE GENOMIC DNA]</scope>
    <source>
        <strain evidence="2 3">MCA 2952</strain>
    </source>
</reference>
<evidence type="ECO:0000256" key="1">
    <source>
        <dbReference type="SAM" id="SignalP"/>
    </source>
</evidence>